<organism evidence="4 5">
    <name type="scientific">Sneathiella marina</name>
    <dbReference type="NCBI Taxonomy" id="2950108"/>
    <lineage>
        <taxon>Bacteria</taxon>
        <taxon>Pseudomonadati</taxon>
        <taxon>Pseudomonadota</taxon>
        <taxon>Alphaproteobacteria</taxon>
        <taxon>Sneathiellales</taxon>
        <taxon>Sneathiellaceae</taxon>
        <taxon>Sneathiella</taxon>
    </lineage>
</organism>
<dbReference type="EMBL" id="CP098747">
    <property type="protein sequence ID" value="USG60904.1"/>
    <property type="molecule type" value="Genomic_DNA"/>
</dbReference>
<evidence type="ECO:0000256" key="1">
    <source>
        <dbReference type="ARBA" id="ARBA00007162"/>
    </source>
</evidence>
<dbReference type="NCBIfam" id="TIGR01098">
    <property type="entry name" value="3A0109s03R"/>
    <property type="match status" value="1"/>
</dbReference>
<evidence type="ECO:0000313" key="5">
    <source>
        <dbReference type="Proteomes" id="UP001056291"/>
    </source>
</evidence>
<name>A0ABY4W6I2_9PROT</name>
<keyword evidence="5" id="KW-1185">Reference proteome</keyword>
<dbReference type="InterPro" id="IPR005770">
    <property type="entry name" value="PhnD"/>
</dbReference>
<dbReference type="Pfam" id="PF12974">
    <property type="entry name" value="Phosphonate-bd"/>
    <property type="match status" value="1"/>
</dbReference>
<dbReference type="PANTHER" id="PTHR35841">
    <property type="entry name" value="PHOSPHONATES-BINDING PERIPLASMIC PROTEIN"/>
    <property type="match status" value="1"/>
</dbReference>
<evidence type="ECO:0000256" key="3">
    <source>
        <dbReference type="SAM" id="SignalP"/>
    </source>
</evidence>
<dbReference type="Proteomes" id="UP001056291">
    <property type="component" value="Chromosome"/>
</dbReference>
<protein>
    <submittedName>
        <fullName evidence="4">Phosphate/phosphite/phosphonate ABC transporter substrate-binding protein</fullName>
    </submittedName>
</protein>
<evidence type="ECO:0000256" key="2">
    <source>
        <dbReference type="ARBA" id="ARBA00022729"/>
    </source>
</evidence>
<feature type="chain" id="PRO_5045228524" evidence="3">
    <location>
        <begin position="27"/>
        <end position="323"/>
    </location>
</feature>
<dbReference type="RefSeq" id="WP_251933829.1">
    <property type="nucleotide sequence ID" value="NZ_CP098747.1"/>
</dbReference>
<feature type="signal peptide" evidence="3">
    <location>
        <begin position="1"/>
        <end position="26"/>
    </location>
</feature>
<dbReference type="PANTHER" id="PTHR35841:SF1">
    <property type="entry name" value="PHOSPHONATES-BINDING PERIPLASMIC PROTEIN"/>
    <property type="match status" value="1"/>
</dbReference>
<accession>A0ABY4W6I2</accession>
<comment type="similarity">
    <text evidence="1">Belongs to the phosphate/phosphite/phosphonate binding protein family.</text>
</comment>
<reference evidence="4" key="1">
    <citation type="submission" date="2022-06" db="EMBL/GenBank/DDBJ databases">
        <title>Sneathiella actinostolidae sp. nov., isolated from a sea anemonein the Western Pacific Ocean.</title>
        <authorList>
            <person name="Wei M.J."/>
        </authorList>
    </citation>
    <scope>NUCLEOTIDE SEQUENCE</scope>
    <source>
        <strain evidence="4">PHK-P5</strain>
    </source>
</reference>
<dbReference type="SUPFAM" id="SSF53850">
    <property type="entry name" value="Periplasmic binding protein-like II"/>
    <property type="match status" value="1"/>
</dbReference>
<proteinExistence type="inferred from homology"/>
<evidence type="ECO:0000313" key="4">
    <source>
        <dbReference type="EMBL" id="USG60904.1"/>
    </source>
</evidence>
<gene>
    <name evidence="4" type="primary">phnD</name>
    <name evidence="4" type="ORF">NBZ79_17235</name>
</gene>
<keyword evidence="2 3" id="KW-0732">Signal</keyword>
<sequence length="323" mass="35082">MGKLLSMMAAAVFAVSMLAGGAPAQAEDCHRGTLDARYCDRDYNQTADLPLDDSKWVDPDTIIFSYTPVEDPAVYAKVWDGFINHMAETTGKKVVFFPVQSYAAQYEAMRSGRLHVAGVNTGGNPVAVSCAGMVPFAMMASKDGSFGYEMEIIVPADSPIKSPNDLKGKTLAFTSPTSNSGFKAPSAILKSDFGLVADKDFKTAFSGKHDNSVLGVTNKDYEAAAIANSVMKRMIDRGVIDPASIRTIYKSQTFPTTGYGHAHDLHPEVVAKIKQAFFTFDWEGSALQEEFKKEGSFIGIHHKSDWNVIRKIDAANGVTYDCK</sequence>
<dbReference type="Gene3D" id="3.40.190.10">
    <property type="entry name" value="Periplasmic binding protein-like II"/>
    <property type="match status" value="2"/>
</dbReference>